<protein>
    <submittedName>
        <fullName evidence="3">Uncharacterized membrane-bound protein conserved in bacteria</fullName>
    </submittedName>
</protein>
<dbReference type="PANTHER" id="PTHR41307:SF1">
    <property type="entry name" value="MEMBRANE PROTEIN"/>
    <property type="match status" value="1"/>
</dbReference>
<feature type="domain" description="HAAS transmembrane region" evidence="2">
    <location>
        <begin position="93"/>
        <end position="198"/>
    </location>
</feature>
<dbReference type="Gene3D" id="1.10.1900.10">
    <property type="entry name" value="c-terminal domain of poly(a) binding protein"/>
    <property type="match status" value="1"/>
</dbReference>
<dbReference type="Pfam" id="PF08006">
    <property type="entry name" value="HAAS_TM"/>
    <property type="match status" value="1"/>
</dbReference>
<dbReference type="RefSeq" id="WP_115360591.1">
    <property type="nucleotide sequence ID" value="NZ_CP038012.1"/>
</dbReference>
<sequence>MNSKLELSNKSRNFLDNLRVYLFSSRKNLGEIEEVMNELEAHLFEAEQNGESIEKVIGKSPKEYMERLSNEMATDNKSWFKYIVLIISGLFSFTIFPDIINLNQSYSVMEIVGHIVFGFTFFFLAFVGLKYTSTMNQSMVKQAMVLLGIVLLLTALFFGLFSLNKVIDSPVIHLGTLGSIVIAVFIVLFFIGVYFWAKK</sequence>
<accession>A0A380BIV5</accession>
<name>A0A380BIV5_SPOPA</name>
<dbReference type="OrthoDB" id="1750748at2"/>
<evidence type="ECO:0000313" key="3">
    <source>
        <dbReference type="EMBL" id="SUJ01754.1"/>
    </source>
</evidence>
<dbReference type="InterPro" id="IPR012963">
    <property type="entry name" value="HAAS_TM"/>
</dbReference>
<dbReference type="AlphaFoldDB" id="A0A380BIV5"/>
<organism evidence="3 4">
    <name type="scientific">Sporosarcina pasteurii</name>
    <name type="common">Bacillus pasteurii</name>
    <dbReference type="NCBI Taxonomy" id="1474"/>
    <lineage>
        <taxon>Bacteria</taxon>
        <taxon>Bacillati</taxon>
        <taxon>Bacillota</taxon>
        <taxon>Bacilli</taxon>
        <taxon>Bacillales</taxon>
        <taxon>Caryophanaceae</taxon>
        <taxon>Sporosarcina</taxon>
    </lineage>
</organism>
<feature type="transmembrane region" description="Helical" evidence="1">
    <location>
        <begin position="175"/>
        <end position="197"/>
    </location>
</feature>
<dbReference type="PANTHER" id="PTHR41307">
    <property type="entry name" value="MEMBRANE PROTEIN-RELATED"/>
    <property type="match status" value="1"/>
</dbReference>
<keyword evidence="1" id="KW-0812">Transmembrane</keyword>
<proteinExistence type="predicted"/>
<dbReference type="Proteomes" id="UP000254519">
    <property type="component" value="Unassembled WGS sequence"/>
</dbReference>
<evidence type="ECO:0000313" key="4">
    <source>
        <dbReference type="Proteomes" id="UP000254519"/>
    </source>
</evidence>
<evidence type="ECO:0000259" key="2">
    <source>
        <dbReference type="Pfam" id="PF08006"/>
    </source>
</evidence>
<reference evidence="3 4" key="1">
    <citation type="submission" date="2018-06" db="EMBL/GenBank/DDBJ databases">
        <authorList>
            <consortium name="Pathogen Informatics"/>
            <person name="Doyle S."/>
        </authorList>
    </citation>
    <scope>NUCLEOTIDE SEQUENCE [LARGE SCALE GENOMIC DNA]</scope>
    <source>
        <strain evidence="4">ATCC 11859 / DSM 33 / NCIB 8841 / NCTC 4822</strain>
    </source>
</reference>
<keyword evidence="1" id="KW-1133">Transmembrane helix</keyword>
<feature type="transmembrane region" description="Helical" evidence="1">
    <location>
        <begin position="79"/>
        <end position="99"/>
    </location>
</feature>
<dbReference type="SUPFAM" id="SSF158560">
    <property type="entry name" value="BH3980-like"/>
    <property type="match status" value="1"/>
</dbReference>
<gene>
    <name evidence="3" type="ORF">NCTC4822_01195</name>
</gene>
<feature type="transmembrane region" description="Helical" evidence="1">
    <location>
        <begin position="143"/>
        <end position="163"/>
    </location>
</feature>
<keyword evidence="4" id="KW-1185">Reference proteome</keyword>
<feature type="transmembrane region" description="Helical" evidence="1">
    <location>
        <begin position="111"/>
        <end position="131"/>
    </location>
</feature>
<keyword evidence="1" id="KW-0472">Membrane</keyword>
<evidence type="ECO:0000256" key="1">
    <source>
        <dbReference type="SAM" id="Phobius"/>
    </source>
</evidence>
<dbReference type="EMBL" id="UGYZ01000002">
    <property type="protein sequence ID" value="SUJ01754.1"/>
    <property type="molecule type" value="Genomic_DNA"/>
</dbReference>